<feature type="compositionally biased region" description="Basic and acidic residues" evidence="7">
    <location>
        <begin position="337"/>
        <end position="349"/>
    </location>
</feature>
<sequence>MSDNNLMDKVNALGERLKISGAEVSRKMSVGVSNMSFKMKEFFQGQNMADKIVDEATLETMDAPDWATNLEICDMIKTERVNSVEVIRAVKRRIMLKSPRVQYLSLVLLETIAKNCDKAFAEIAAERVLDEMVKLIDDPQTIVNNRNKALMLIEAWGESGDDLRYLPVYELTYTSLKSRGIRFPGRDDESLAPIFTPPRSVPAAEPYSEASQEGYQEIPDESFAPVRTVPVVQVNEAFEVARNSVELLSTVLSSSPQKEVLQDDLTTTLVQQCQQCQHTIQRIVETAGENEAQLFEALGIHEELQKVLAKYEELKEPVRVEPEPEPAMIPVTVEPEESPRAVSKQDAHKKPGGSGDRPGGDDLLQDLDDMIFGKKGGPSSQQDITPKKEKDDFISF</sequence>
<dbReference type="SMART" id="SM00288">
    <property type="entry name" value="VHS"/>
    <property type="match status" value="1"/>
</dbReference>
<accession>A0A835F552</accession>
<keyword evidence="11" id="KW-1185">Reference proteome</keyword>
<dbReference type="InterPro" id="IPR044836">
    <property type="entry name" value="TOL_plant"/>
</dbReference>
<dbReference type="AlphaFoldDB" id="A0A835F552"/>
<comment type="caution">
    <text evidence="10">The sequence shown here is derived from an EMBL/GenBank/DDBJ whole genome shotgun (WGS) entry which is preliminary data.</text>
</comment>
<dbReference type="PANTHER" id="PTHR46646:SF4">
    <property type="entry name" value="VHS DOMAIN-CONTAINING PROTEIN"/>
    <property type="match status" value="1"/>
</dbReference>
<feature type="region of interest" description="Disordered" evidence="7">
    <location>
        <begin position="190"/>
        <end position="216"/>
    </location>
</feature>
<evidence type="ECO:0000256" key="2">
    <source>
        <dbReference type="ARBA" id="ARBA00007708"/>
    </source>
</evidence>
<dbReference type="GO" id="GO:0035091">
    <property type="term" value="F:phosphatidylinositol binding"/>
    <property type="evidence" value="ECO:0007669"/>
    <property type="project" value="InterPro"/>
</dbReference>
<dbReference type="Proteomes" id="UP000636709">
    <property type="component" value="Unassembled WGS sequence"/>
</dbReference>
<dbReference type="EMBL" id="JACEFO010001629">
    <property type="protein sequence ID" value="KAF8728221.1"/>
    <property type="molecule type" value="Genomic_DNA"/>
</dbReference>
<dbReference type="Pfam" id="PF03127">
    <property type="entry name" value="GAT"/>
    <property type="match status" value="1"/>
</dbReference>
<evidence type="ECO:0000256" key="7">
    <source>
        <dbReference type="SAM" id="MobiDB-lite"/>
    </source>
</evidence>
<keyword evidence="4" id="KW-0597">Phosphoprotein</keyword>
<evidence type="ECO:0000256" key="1">
    <source>
        <dbReference type="ARBA" id="ARBA00004170"/>
    </source>
</evidence>
<dbReference type="PROSITE" id="PS50909">
    <property type="entry name" value="GAT"/>
    <property type="match status" value="1"/>
</dbReference>
<dbReference type="GO" id="GO:0043130">
    <property type="term" value="F:ubiquitin binding"/>
    <property type="evidence" value="ECO:0007669"/>
    <property type="project" value="InterPro"/>
</dbReference>
<name>A0A835F552_9POAL</name>
<dbReference type="SUPFAM" id="SSF89009">
    <property type="entry name" value="GAT-like domain"/>
    <property type="match status" value="1"/>
</dbReference>
<comment type="subcellular location">
    <subcellularLocation>
        <location evidence="1">Membrane</location>
        <topology evidence="1">Peripheral membrane protein</topology>
    </subcellularLocation>
</comment>
<dbReference type="SUPFAM" id="SSF48464">
    <property type="entry name" value="ENTH/VHS domain"/>
    <property type="match status" value="1"/>
</dbReference>
<evidence type="ECO:0000259" key="8">
    <source>
        <dbReference type="PROSITE" id="PS50179"/>
    </source>
</evidence>
<gene>
    <name evidence="10" type="ORF">HU200_018812</name>
</gene>
<dbReference type="Gene3D" id="1.25.40.90">
    <property type="match status" value="1"/>
</dbReference>
<dbReference type="PANTHER" id="PTHR46646">
    <property type="entry name" value="TOM1-LIKE PROTEIN 1"/>
    <property type="match status" value="1"/>
</dbReference>
<dbReference type="GO" id="GO:0016020">
    <property type="term" value="C:membrane"/>
    <property type="evidence" value="ECO:0007669"/>
    <property type="project" value="UniProtKB-SubCell"/>
</dbReference>
<evidence type="ECO:0008006" key="12">
    <source>
        <dbReference type="Google" id="ProtNLM"/>
    </source>
</evidence>
<evidence type="ECO:0000259" key="9">
    <source>
        <dbReference type="PROSITE" id="PS50909"/>
    </source>
</evidence>
<dbReference type="InterPro" id="IPR008942">
    <property type="entry name" value="ENTH_VHS"/>
</dbReference>
<feature type="region of interest" description="Disordered" evidence="7">
    <location>
        <begin position="319"/>
        <end position="396"/>
    </location>
</feature>
<dbReference type="GO" id="GO:0005737">
    <property type="term" value="C:cytoplasm"/>
    <property type="evidence" value="ECO:0007669"/>
    <property type="project" value="UniProtKB-ARBA"/>
</dbReference>
<dbReference type="CDD" id="cd03561">
    <property type="entry name" value="VHS"/>
    <property type="match status" value="1"/>
</dbReference>
<dbReference type="OrthoDB" id="2018246at2759"/>
<dbReference type="InterPro" id="IPR002014">
    <property type="entry name" value="VHS_dom"/>
</dbReference>
<protein>
    <recommendedName>
        <fullName evidence="12">TOM1-like protein 2</fullName>
    </recommendedName>
</protein>
<keyword evidence="5" id="KW-0653">Protein transport</keyword>
<dbReference type="GO" id="GO:0043328">
    <property type="term" value="P:protein transport to vacuole involved in ubiquitin-dependent protein catabolic process via the multivesicular body sorting pathway"/>
    <property type="evidence" value="ECO:0007669"/>
    <property type="project" value="InterPro"/>
</dbReference>
<evidence type="ECO:0000313" key="11">
    <source>
        <dbReference type="Proteomes" id="UP000636709"/>
    </source>
</evidence>
<dbReference type="FunFam" id="1.25.40.90:FF:000038">
    <property type="entry name" value="TOM1-like protein 2"/>
    <property type="match status" value="1"/>
</dbReference>
<feature type="compositionally biased region" description="Basic and acidic residues" evidence="7">
    <location>
        <begin position="385"/>
        <end position="396"/>
    </location>
</feature>
<evidence type="ECO:0000256" key="5">
    <source>
        <dbReference type="ARBA" id="ARBA00022927"/>
    </source>
</evidence>
<proteinExistence type="inferred from homology"/>
<keyword evidence="3" id="KW-0813">Transport</keyword>
<dbReference type="InterPro" id="IPR038425">
    <property type="entry name" value="GAT_sf"/>
</dbReference>
<evidence type="ECO:0000256" key="3">
    <source>
        <dbReference type="ARBA" id="ARBA00022448"/>
    </source>
</evidence>
<feature type="domain" description="VHS" evidence="8">
    <location>
        <begin position="56"/>
        <end position="184"/>
    </location>
</feature>
<feature type="domain" description="GAT" evidence="9">
    <location>
        <begin position="229"/>
        <end position="316"/>
    </location>
</feature>
<comment type="similarity">
    <text evidence="2">Belongs to the TOM1 family.</text>
</comment>
<dbReference type="Pfam" id="PF00790">
    <property type="entry name" value="VHS"/>
    <property type="match status" value="1"/>
</dbReference>
<dbReference type="InterPro" id="IPR004152">
    <property type="entry name" value="GAT_dom"/>
</dbReference>
<evidence type="ECO:0000256" key="6">
    <source>
        <dbReference type="ARBA" id="ARBA00023136"/>
    </source>
</evidence>
<evidence type="ECO:0000313" key="10">
    <source>
        <dbReference type="EMBL" id="KAF8728221.1"/>
    </source>
</evidence>
<dbReference type="Gene3D" id="1.20.58.160">
    <property type="match status" value="1"/>
</dbReference>
<keyword evidence="6" id="KW-0472">Membrane</keyword>
<dbReference type="PROSITE" id="PS50179">
    <property type="entry name" value="VHS"/>
    <property type="match status" value="1"/>
</dbReference>
<dbReference type="Gramene" id="Dexi9B01G0026690.1">
    <property type="protein sequence ID" value="Dexi9B01G0026690.1:cds"/>
    <property type="gene ID" value="Dexi9B01G0026690"/>
</dbReference>
<organism evidence="10 11">
    <name type="scientific">Digitaria exilis</name>
    <dbReference type="NCBI Taxonomy" id="1010633"/>
    <lineage>
        <taxon>Eukaryota</taxon>
        <taxon>Viridiplantae</taxon>
        <taxon>Streptophyta</taxon>
        <taxon>Embryophyta</taxon>
        <taxon>Tracheophyta</taxon>
        <taxon>Spermatophyta</taxon>
        <taxon>Magnoliopsida</taxon>
        <taxon>Liliopsida</taxon>
        <taxon>Poales</taxon>
        <taxon>Poaceae</taxon>
        <taxon>PACMAD clade</taxon>
        <taxon>Panicoideae</taxon>
        <taxon>Panicodae</taxon>
        <taxon>Paniceae</taxon>
        <taxon>Anthephorinae</taxon>
        <taxon>Digitaria</taxon>
    </lineage>
</organism>
<evidence type="ECO:0000256" key="4">
    <source>
        <dbReference type="ARBA" id="ARBA00022553"/>
    </source>
</evidence>
<reference evidence="10" key="1">
    <citation type="submission" date="2020-07" db="EMBL/GenBank/DDBJ databases">
        <title>Genome sequence and genetic diversity analysis of an under-domesticated orphan crop, white fonio (Digitaria exilis).</title>
        <authorList>
            <person name="Bennetzen J.L."/>
            <person name="Chen S."/>
            <person name="Ma X."/>
            <person name="Wang X."/>
            <person name="Yssel A.E.J."/>
            <person name="Chaluvadi S.R."/>
            <person name="Johnson M."/>
            <person name="Gangashetty P."/>
            <person name="Hamidou F."/>
            <person name="Sanogo M.D."/>
            <person name="Zwaenepoel A."/>
            <person name="Wallace J."/>
            <person name="Van De Peer Y."/>
            <person name="Van Deynze A."/>
        </authorList>
    </citation>
    <scope>NUCLEOTIDE SEQUENCE</scope>
    <source>
        <tissue evidence="10">Leaves</tissue>
    </source>
</reference>